<proteinExistence type="predicted"/>
<dbReference type="Proteomes" id="UP000294558">
    <property type="component" value="Unassembled WGS sequence"/>
</dbReference>
<sequence>MGFSVGALRGGEQPQRGIVDHRLARRMLINQVRLGRISRTEVCDAHPELIRAARNVGTETAAECPICEESKLSIVTYVFGHRLPASGKCVSTAKEIRDLRRMLRKYGGEMTAYVVEACPECRWHHLLRIIPV</sequence>
<evidence type="ECO:0000313" key="2">
    <source>
        <dbReference type="Proteomes" id="UP000294558"/>
    </source>
</evidence>
<accession>A0A4R7I5Q1</accession>
<comment type="caution">
    <text evidence="1">The sequence shown here is derived from an EMBL/GenBank/DDBJ whole genome shotgun (WGS) entry which is preliminary data.</text>
</comment>
<gene>
    <name evidence="1" type="ORF">BDK89_4242</name>
</gene>
<dbReference type="InterPro" id="IPR035169">
    <property type="entry name" value="DUF5318"/>
</dbReference>
<organism evidence="1 2">
    <name type="scientific">Ilumatobacter fluminis</name>
    <dbReference type="NCBI Taxonomy" id="467091"/>
    <lineage>
        <taxon>Bacteria</taxon>
        <taxon>Bacillati</taxon>
        <taxon>Actinomycetota</taxon>
        <taxon>Acidimicrobiia</taxon>
        <taxon>Acidimicrobiales</taxon>
        <taxon>Ilumatobacteraceae</taxon>
        <taxon>Ilumatobacter</taxon>
    </lineage>
</organism>
<protein>
    <recommendedName>
        <fullName evidence="3">DUF5318 domain-containing protein</fullName>
    </recommendedName>
</protein>
<evidence type="ECO:0008006" key="3">
    <source>
        <dbReference type="Google" id="ProtNLM"/>
    </source>
</evidence>
<evidence type="ECO:0000313" key="1">
    <source>
        <dbReference type="EMBL" id="TDT18614.1"/>
    </source>
</evidence>
<reference evidence="1 2" key="1">
    <citation type="submission" date="2019-03" db="EMBL/GenBank/DDBJ databases">
        <title>Sequencing the genomes of 1000 actinobacteria strains.</title>
        <authorList>
            <person name="Klenk H.-P."/>
        </authorList>
    </citation>
    <scope>NUCLEOTIDE SEQUENCE [LARGE SCALE GENOMIC DNA]</scope>
    <source>
        <strain evidence="1 2">DSM 18936</strain>
    </source>
</reference>
<dbReference type="RefSeq" id="WP_133870820.1">
    <property type="nucleotide sequence ID" value="NZ_JAVJPS010000008.1"/>
</dbReference>
<dbReference type="EMBL" id="SOAU01000001">
    <property type="protein sequence ID" value="TDT18614.1"/>
    <property type="molecule type" value="Genomic_DNA"/>
</dbReference>
<keyword evidence="2" id="KW-1185">Reference proteome</keyword>
<dbReference type="AlphaFoldDB" id="A0A4R7I5Q1"/>
<dbReference type="Pfam" id="PF17249">
    <property type="entry name" value="DUF5318"/>
    <property type="match status" value="1"/>
</dbReference>
<name>A0A4R7I5Q1_9ACTN</name>
<dbReference type="OrthoDB" id="3531406at2"/>